<comment type="caution">
    <text evidence="2">The sequence shown here is derived from an EMBL/GenBank/DDBJ whole genome shotgun (WGS) entry which is preliminary data.</text>
</comment>
<protein>
    <submittedName>
        <fullName evidence="2">Uncharacterized protein</fullName>
    </submittedName>
</protein>
<feature type="non-terminal residue" evidence="2">
    <location>
        <position position="1"/>
    </location>
</feature>
<gene>
    <name evidence="2" type="ORF">Tci_890826</name>
</gene>
<feature type="signal peptide" evidence="1">
    <location>
        <begin position="1"/>
        <end position="19"/>
    </location>
</feature>
<dbReference type="EMBL" id="BKCJ011310215">
    <property type="protein sequence ID" value="GFD18857.1"/>
    <property type="molecule type" value="Genomic_DNA"/>
</dbReference>
<feature type="chain" id="PRO_5025513160" evidence="1">
    <location>
        <begin position="20"/>
        <end position="195"/>
    </location>
</feature>
<evidence type="ECO:0000313" key="2">
    <source>
        <dbReference type="EMBL" id="GFD18857.1"/>
    </source>
</evidence>
<reference evidence="2" key="1">
    <citation type="journal article" date="2019" name="Sci. Rep.">
        <title>Draft genome of Tanacetum cinerariifolium, the natural source of mosquito coil.</title>
        <authorList>
            <person name="Yamashiro T."/>
            <person name="Shiraishi A."/>
            <person name="Satake H."/>
            <person name="Nakayama K."/>
        </authorList>
    </citation>
    <scope>NUCLEOTIDE SEQUENCE</scope>
</reference>
<organism evidence="2">
    <name type="scientific">Tanacetum cinerariifolium</name>
    <name type="common">Dalmatian daisy</name>
    <name type="synonym">Chrysanthemum cinerariifolium</name>
    <dbReference type="NCBI Taxonomy" id="118510"/>
    <lineage>
        <taxon>Eukaryota</taxon>
        <taxon>Viridiplantae</taxon>
        <taxon>Streptophyta</taxon>
        <taxon>Embryophyta</taxon>
        <taxon>Tracheophyta</taxon>
        <taxon>Spermatophyta</taxon>
        <taxon>Magnoliopsida</taxon>
        <taxon>eudicotyledons</taxon>
        <taxon>Gunneridae</taxon>
        <taxon>Pentapetalae</taxon>
        <taxon>asterids</taxon>
        <taxon>campanulids</taxon>
        <taxon>Asterales</taxon>
        <taxon>Asteraceae</taxon>
        <taxon>Asteroideae</taxon>
        <taxon>Anthemideae</taxon>
        <taxon>Anthemidinae</taxon>
        <taxon>Tanacetum</taxon>
    </lineage>
</organism>
<evidence type="ECO:0000256" key="1">
    <source>
        <dbReference type="SAM" id="SignalP"/>
    </source>
</evidence>
<proteinExistence type="predicted"/>
<keyword evidence="1" id="KW-0732">Signal</keyword>
<sequence length="195" mass="21154">RTSYILLGGALLALSSCDGGSPPADPAAPGAAHVAGPYFDVRGLLDAQVRQLTARHPGVTKHVSMRGNAPETVQVPQVKWADELQIFYQADINKAALRGAYRLDSTTEANGQVRRTYTLRPGRDKVPVTQLSVLSAGGQAQEVQATLRQDNALFSGQKALHLTLQQGQLRTYGVRGTQKLIFFDTLRYQTQAQVQ</sequence>
<name>A0A699U8R4_TANCI</name>
<accession>A0A699U8R4</accession>
<dbReference type="AlphaFoldDB" id="A0A699U8R4"/>